<evidence type="ECO:0000313" key="1">
    <source>
        <dbReference type="EMBL" id="BAI99000.1"/>
    </source>
</evidence>
<dbReference type="KEGG" id="sjp:SJA_P1-00480"/>
<dbReference type="RefSeq" id="WP_013041591.1">
    <property type="nucleotide sequence ID" value="NC_014007.1"/>
</dbReference>
<geneLocation type="plasmid" evidence="1 2">
    <name>pCHQ1</name>
</geneLocation>
<dbReference type="EMBL" id="AP010805">
    <property type="protein sequence ID" value="BAI99000.1"/>
    <property type="molecule type" value="Genomic_DNA"/>
</dbReference>
<dbReference type="AlphaFoldDB" id="D4Z8R8"/>
<keyword evidence="2" id="KW-1185">Reference proteome</keyword>
<proteinExistence type="predicted"/>
<sequence length="176" mass="18789">MAIHDLIEAYIATPAAEAEQKILRAAQLLGPGCLMPISPVDSPISRSARPCINDAVNLVLLAWSLCPLDDDAQHLFHDLGMAALARLATALGFASGACSNLWQYGEASTSGDLYMFAGEFVFSLTLDQVMIGEELAITRSGDGSGSTFIAASICELLRPDILAARVRSELHYTTPY</sequence>
<protein>
    <submittedName>
        <fullName evidence="1">Uncharacterized protein</fullName>
    </submittedName>
</protein>
<name>D4Z8R8_SPHIU</name>
<keyword evidence="1" id="KW-0614">Plasmid</keyword>
<organism evidence="1 2">
    <name type="scientific">Sphingobium indicum (strain DSM 16413 / CCM 7287 / MTCC 6362 / UT26 / NBRC 101211 / UT26S)</name>
    <name type="common">Sphingobium japonicum</name>
    <dbReference type="NCBI Taxonomy" id="452662"/>
    <lineage>
        <taxon>Bacteria</taxon>
        <taxon>Pseudomonadati</taxon>
        <taxon>Pseudomonadota</taxon>
        <taxon>Alphaproteobacteria</taxon>
        <taxon>Sphingomonadales</taxon>
        <taxon>Sphingomonadaceae</taxon>
        <taxon>Sphingobium</taxon>
    </lineage>
</organism>
<dbReference type="HOGENOM" id="CLU_1524190_0_0_5"/>
<accession>D4Z8R8</accession>
<reference evidence="1 2" key="1">
    <citation type="journal article" date="2010" name="J. Bacteriol.">
        <title>Complete genome sequence of the representative gamma-hexachlorocyclohexane-degrading bacterium Sphingobium japonicum UT26.</title>
        <authorList>
            <person name="Nagata Y."/>
            <person name="Ohtsubo Y."/>
            <person name="Endo R."/>
            <person name="Ichikawa N."/>
            <person name="Ankai A."/>
            <person name="Oguchi A."/>
            <person name="Fukui S."/>
            <person name="Fujita N."/>
            <person name="Tsuda M."/>
        </authorList>
    </citation>
    <scope>NUCLEOTIDE SEQUENCE [LARGE SCALE GENOMIC DNA]</scope>
    <source>
        <strain evidence="2">DSM 16413 / CCM 7287 / MTCC 6362 / UT26 / NBRC 101211 / UT26S</strain>
        <plasmid evidence="1 2">pCHQ1</plasmid>
    </source>
</reference>
<dbReference type="GeneID" id="29275623"/>
<dbReference type="Proteomes" id="UP000007753">
    <property type="component" value="Plasmid pCHQ1"/>
</dbReference>
<gene>
    <name evidence="1" type="ordered locus">SJA_P1-00480</name>
</gene>
<evidence type="ECO:0000313" key="2">
    <source>
        <dbReference type="Proteomes" id="UP000007753"/>
    </source>
</evidence>